<protein>
    <recommendedName>
        <fullName evidence="1">UbiC transcription regulator-associated domain-containing protein</fullName>
    </recommendedName>
</protein>
<dbReference type="Proteomes" id="UP000466514">
    <property type="component" value="Chromosome"/>
</dbReference>
<evidence type="ECO:0000313" key="3">
    <source>
        <dbReference type="Proteomes" id="UP000466514"/>
    </source>
</evidence>
<sequence length="58" mass="6468">MSAGRVTIQRVPPSESTTAMPMLLLHRRSVDEDGVPIEVVRALYRGDRVAFEATLTDR</sequence>
<dbReference type="Gene3D" id="3.40.1410.10">
    <property type="entry name" value="Chorismate lyase-like"/>
    <property type="match status" value="1"/>
</dbReference>
<accession>A0A7I7M573</accession>
<dbReference type="KEGG" id="mpsc:MPSYJ_08060"/>
<dbReference type="GO" id="GO:0006355">
    <property type="term" value="P:regulation of DNA-templated transcription"/>
    <property type="evidence" value="ECO:0007669"/>
    <property type="project" value="InterPro"/>
</dbReference>
<name>A0A7I7M573_9MYCO</name>
<dbReference type="Pfam" id="PF07702">
    <property type="entry name" value="UTRA"/>
    <property type="match status" value="1"/>
</dbReference>
<dbReference type="EMBL" id="AP022574">
    <property type="protein sequence ID" value="BBX67345.1"/>
    <property type="molecule type" value="Genomic_DNA"/>
</dbReference>
<dbReference type="SUPFAM" id="SSF64288">
    <property type="entry name" value="Chorismate lyase-like"/>
    <property type="match status" value="1"/>
</dbReference>
<gene>
    <name evidence="2" type="ORF">MPSYJ_08060</name>
</gene>
<organism evidence="2 3">
    <name type="scientific">Mycolicibacterium psychrotolerans</name>
    <dbReference type="NCBI Taxonomy" id="216929"/>
    <lineage>
        <taxon>Bacteria</taxon>
        <taxon>Bacillati</taxon>
        <taxon>Actinomycetota</taxon>
        <taxon>Actinomycetes</taxon>
        <taxon>Mycobacteriales</taxon>
        <taxon>Mycobacteriaceae</taxon>
        <taxon>Mycolicibacterium</taxon>
    </lineage>
</organism>
<evidence type="ECO:0000259" key="1">
    <source>
        <dbReference type="Pfam" id="PF07702"/>
    </source>
</evidence>
<dbReference type="InterPro" id="IPR028978">
    <property type="entry name" value="Chorismate_lyase_/UTRA_dom_sf"/>
</dbReference>
<evidence type="ECO:0000313" key="2">
    <source>
        <dbReference type="EMBL" id="BBX67345.1"/>
    </source>
</evidence>
<feature type="domain" description="UbiC transcription regulator-associated" evidence="1">
    <location>
        <begin position="19"/>
        <end position="49"/>
    </location>
</feature>
<keyword evidence="3" id="KW-1185">Reference proteome</keyword>
<reference evidence="2 3" key="1">
    <citation type="journal article" date="2019" name="Emerg. Microbes Infect.">
        <title>Comprehensive subspecies identification of 175 nontuberculous mycobacteria species based on 7547 genomic profiles.</title>
        <authorList>
            <person name="Matsumoto Y."/>
            <person name="Kinjo T."/>
            <person name="Motooka D."/>
            <person name="Nabeya D."/>
            <person name="Jung N."/>
            <person name="Uechi K."/>
            <person name="Horii T."/>
            <person name="Iida T."/>
            <person name="Fujita J."/>
            <person name="Nakamura S."/>
        </authorList>
    </citation>
    <scope>NUCLEOTIDE SEQUENCE [LARGE SCALE GENOMIC DNA]</scope>
    <source>
        <strain evidence="2 3">JCM 13323</strain>
    </source>
</reference>
<proteinExistence type="predicted"/>
<dbReference type="InterPro" id="IPR011663">
    <property type="entry name" value="UTRA"/>
</dbReference>
<dbReference type="AlphaFoldDB" id="A0A7I7M573"/>
<dbReference type="GO" id="GO:0003677">
    <property type="term" value="F:DNA binding"/>
    <property type="evidence" value="ECO:0007669"/>
    <property type="project" value="InterPro"/>
</dbReference>